<proteinExistence type="predicted"/>
<sequence>MIWPFRRRKRPTGQLPPINEDWRVGDLAACIMDGGWTGGIGPTYGSIHRVTAVVEGHLKKTNEPVWGLQLQPWLSYFHAEAFRKVQPDAEECSTEFKALMGLIVRKPAKTGVDA</sequence>
<organism evidence="1 2">
    <name type="scientific">Sphingobium yanoikuyae</name>
    <name type="common">Sphingomonas yanoikuyae</name>
    <dbReference type="NCBI Taxonomy" id="13690"/>
    <lineage>
        <taxon>Bacteria</taxon>
        <taxon>Pseudomonadati</taxon>
        <taxon>Pseudomonadota</taxon>
        <taxon>Alphaproteobacteria</taxon>
        <taxon>Sphingomonadales</taxon>
        <taxon>Sphingomonadaceae</taxon>
        <taxon>Sphingobium</taxon>
    </lineage>
</organism>
<evidence type="ECO:0000313" key="2">
    <source>
        <dbReference type="Proteomes" id="UP000280708"/>
    </source>
</evidence>
<protein>
    <submittedName>
        <fullName evidence="1">Uncharacterized protein</fullName>
    </submittedName>
</protein>
<gene>
    <name evidence="1" type="ORF">EBF16_05515</name>
</gene>
<name>A0A3G2UUN8_SPHYA</name>
<dbReference type="AlphaFoldDB" id="A0A3G2UUN8"/>
<dbReference type="EMBL" id="CP033230">
    <property type="protein sequence ID" value="AYO76449.1"/>
    <property type="molecule type" value="Genomic_DNA"/>
</dbReference>
<dbReference type="RefSeq" id="WP_122129460.1">
    <property type="nucleotide sequence ID" value="NZ_CP033230.1"/>
</dbReference>
<evidence type="ECO:0000313" key="1">
    <source>
        <dbReference type="EMBL" id="AYO76449.1"/>
    </source>
</evidence>
<dbReference type="Proteomes" id="UP000280708">
    <property type="component" value="Chromosome"/>
</dbReference>
<accession>A0A3G2UUN8</accession>
<reference evidence="1 2" key="1">
    <citation type="submission" date="2018-10" db="EMBL/GenBank/DDBJ databases">
        <title>Characterization and genome analysis of a novel bacterium Sphingobium yanoikuyae SJTF8 capable of degrading PAHs.</title>
        <authorList>
            <person name="Yin C."/>
            <person name="Xiong W."/>
            <person name="Liang R."/>
        </authorList>
    </citation>
    <scope>NUCLEOTIDE SEQUENCE [LARGE SCALE GENOMIC DNA]</scope>
    <source>
        <strain evidence="1 2">SJTF8</strain>
    </source>
</reference>